<dbReference type="PANTHER" id="PTHR11054:SF0">
    <property type="entry name" value="6-PHOSPHOGLUCONOLACTONASE"/>
    <property type="match status" value="1"/>
</dbReference>
<reference evidence="9 10" key="1">
    <citation type="journal article" date="2008" name="BMC Genomics">
        <title>Complete genome of Phenylobacterium zucineum - a novel facultative intracellular bacterium isolated from human erythroleukemia cell line K562.</title>
        <authorList>
            <person name="Luo Y."/>
            <person name="Xu X."/>
            <person name="Ding Z."/>
            <person name="Liu Z."/>
            <person name="Zhang B."/>
            <person name="Yan Z."/>
            <person name="Sun J."/>
            <person name="Hu S."/>
            <person name="Hu X."/>
        </authorList>
    </citation>
    <scope>NUCLEOTIDE SEQUENCE [LARGE SCALE GENOMIC DNA]</scope>
    <source>
        <strain evidence="9 10">HLK1</strain>
    </source>
</reference>
<dbReference type="EC" id="3.1.1.31" evidence="5 7"/>
<dbReference type="KEGG" id="pzu:PHZ_c3253"/>
<comment type="catalytic activity">
    <reaction evidence="1 7">
        <text>6-phospho-D-glucono-1,5-lactone + H2O = 6-phospho-D-gluconate + H(+)</text>
        <dbReference type="Rhea" id="RHEA:12556"/>
        <dbReference type="ChEBI" id="CHEBI:15377"/>
        <dbReference type="ChEBI" id="CHEBI:15378"/>
        <dbReference type="ChEBI" id="CHEBI:57955"/>
        <dbReference type="ChEBI" id="CHEBI:58759"/>
        <dbReference type="EC" id="3.1.1.31"/>
    </reaction>
</comment>
<feature type="domain" description="Glucosamine/galactosamine-6-phosphate isomerase" evidence="8">
    <location>
        <begin position="7"/>
        <end position="203"/>
    </location>
</feature>
<evidence type="ECO:0000256" key="1">
    <source>
        <dbReference type="ARBA" id="ARBA00000832"/>
    </source>
</evidence>
<evidence type="ECO:0000256" key="5">
    <source>
        <dbReference type="ARBA" id="ARBA00013198"/>
    </source>
</evidence>
<dbReference type="AlphaFoldDB" id="B4RAR4"/>
<accession>B4RAR4</accession>
<dbReference type="InterPro" id="IPR006148">
    <property type="entry name" value="Glc/Gal-6P_isomerase"/>
</dbReference>
<dbReference type="InterPro" id="IPR005900">
    <property type="entry name" value="6-phosphogluconolactonase_DevB"/>
</dbReference>
<dbReference type="Gene3D" id="3.40.50.1360">
    <property type="match status" value="1"/>
</dbReference>
<dbReference type="InterPro" id="IPR039104">
    <property type="entry name" value="6PGL"/>
</dbReference>
<evidence type="ECO:0000313" key="9">
    <source>
        <dbReference type="EMBL" id="ACG79662.1"/>
    </source>
</evidence>
<dbReference type="RefSeq" id="WP_012523800.1">
    <property type="nucleotide sequence ID" value="NC_011144.1"/>
</dbReference>
<evidence type="ECO:0000256" key="7">
    <source>
        <dbReference type="RuleBase" id="RU365095"/>
    </source>
</evidence>
<protein>
    <recommendedName>
        <fullName evidence="6 7">6-phosphogluconolactonase</fullName>
        <shortName evidence="7">6PGL</shortName>
        <ecNumber evidence="5 7">3.1.1.31</ecNumber>
    </recommendedName>
</protein>
<dbReference type="InterPro" id="IPR037171">
    <property type="entry name" value="NagB/RpiA_transferase-like"/>
</dbReference>
<dbReference type="Proteomes" id="UP000001868">
    <property type="component" value="Chromosome"/>
</dbReference>
<dbReference type="GO" id="GO:0017057">
    <property type="term" value="F:6-phosphogluconolactonase activity"/>
    <property type="evidence" value="ECO:0007669"/>
    <property type="project" value="UniProtKB-UniRule"/>
</dbReference>
<evidence type="ECO:0000256" key="6">
    <source>
        <dbReference type="ARBA" id="ARBA00020337"/>
    </source>
</evidence>
<dbReference type="OrthoDB" id="9810967at2"/>
<dbReference type="HOGENOM" id="CLU_053947_2_1_5"/>
<keyword evidence="7" id="KW-0378">Hydrolase</keyword>
<organism evidence="9 10">
    <name type="scientific">Phenylobacterium zucineum (strain HLK1)</name>
    <dbReference type="NCBI Taxonomy" id="450851"/>
    <lineage>
        <taxon>Bacteria</taxon>
        <taxon>Pseudomonadati</taxon>
        <taxon>Pseudomonadota</taxon>
        <taxon>Alphaproteobacteria</taxon>
        <taxon>Caulobacterales</taxon>
        <taxon>Caulobacteraceae</taxon>
        <taxon>Phenylobacterium</taxon>
    </lineage>
</organism>
<evidence type="ECO:0000256" key="2">
    <source>
        <dbReference type="ARBA" id="ARBA00002681"/>
    </source>
</evidence>
<comment type="similarity">
    <text evidence="4 7">Belongs to the glucosamine/galactosamine-6-phosphate isomerase family. 6-phosphogluconolactonase subfamily.</text>
</comment>
<keyword evidence="10" id="KW-1185">Reference proteome</keyword>
<evidence type="ECO:0000256" key="3">
    <source>
        <dbReference type="ARBA" id="ARBA00004961"/>
    </source>
</evidence>
<dbReference type="GO" id="GO:0005975">
    <property type="term" value="P:carbohydrate metabolic process"/>
    <property type="evidence" value="ECO:0007669"/>
    <property type="project" value="UniProtKB-UniRule"/>
</dbReference>
<proteinExistence type="inferred from homology"/>
<sequence>MLETYSSADALGEACAHAVAACLSEALKTRGRAGLVATGGRSPGPVYDRLAKARLDWARVVVTLSDERCVEASSPDSNARQVRERLLVGEAAKAHLLPLWPRPDPAAIRALLPFDAVLLGMGEDGHVASLIPGDPGLAHALSTKEHLVDVPEGLGKPPTARVSLTMSALTQARSVFLLIAGDAKREVIRRAQAGEDLPVGRLLAGSAAPVRIFWSPTH</sequence>
<dbReference type="EMBL" id="CP000747">
    <property type="protein sequence ID" value="ACG79662.1"/>
    <property type="molecule type" value="Genomic_DNA"/>
</dbReference>
<evidence type="ECO:0000259" key="8">
    <source>
        <dbReference type="Pfam" id="PF01182"/>
    </source>
</evidence>
<dbReference type="STRING" id="450851.PHZ_c3253"/>
<evidence type="ECO:0000313" key="10">
    <source>
        <dbReference type="Proteomes" id="UP000001868"/>
    </source>
</evidence>
<dbReference type="SUPFAM" id="SSF100950">
    <property type="entry name" value="NagB/RpiA/CoA transferase-like"/>
    <property type="match status" value="1"/>
</dbReference>
<dbReference type="Pfam" id="PF01182">
    <property type="entry name" value="Glucosamine_iso"/>
    <property type="match status" value="1"/>
</dbReference>
<evidence type="ECO:0000256" key="4">
    <source>
        <dbReference type="ARBA" id="ARBA00010662"/>
    </source>
</evidence>
<name>B4RAR4_PHEZH</name>
<dbReference type="eggNOG" id="COG0363">
    <property type="taxonomic scope" value="Bacteria"/>
</dbReference>
<dbReference type="GO" id="GO:0006098">
    <property type="term" value="P:pentose-phosphate shunt"/>
    <property type="evidence" value="ECO:0007669"/>
    <property type="project" value="UniProtKB-UniPathway"/>
</dbReference>
<dbReference type="UniPathway" id="UPA00115">
    <property type="reaction ID" value="UER00409"/>
</dbReference>
<gene>
    <name evidence="7 9" type="primary">pgl</name>
    <name evidence="9" type="ordered locus">PHZ_c3253</name>
</gene>
<dbReference type="NCBIfam" id="TIGR01198">
    <property type="entry name" value="pgl"/>
    <property type="match status" value="1"/>
</dbReference>
<dbReference type="PANTHER" id="PTHR11054">
    <property type="entry name" value="6-PHOSPHOGLUCONOLACTONASE"/>
    <property type="match status" value="1"/>
</dbReference>
<comment type="pathway">
    <text evidence="3 7">Carbohydrate degradation; pentose phosphate pathway; D-ribulose 5-phosphate from D-glucose 6-phosphate (oxidative stage): step 2/3.</text>
</comment>
<dbReference type="CDD" id="cd01400">
    <property type="entry name" value="6PGL"/>
    <property type="match status" value="1"/>
</dbReference>
<comment type="function">
    <text evidence="2 7">Hydrolysis of 6-phosphogluconolactone to 6-phosphogluconate.</text>
</comment>